<dbReference type="EMBL" id="CAJNOV010004800">
    <property type="protein sequence ID" value="CAF1187467.1"/>
    <property type="molecule type" value="Genomic_DNA"/>
</dbReference>
<protein>
    <submittedName>
        <fullName evidence="1">Uncharacterized protein</fullName>
    </submittedName>
</protein>
<gene>
    <name evidence="4" type="ORF">BYL167_LOCUS22996</name>
    <name evidence="1" type="ORF">CJN711_LOCUS11331</name>
    <name evidence="3" type="ORF">GIL414_LOCUS17395</name>
    <name evidence="2" type="ORF">KQP761_LOCUS26797</name>
</gene>
<name>A0A814VEV8_9BILA</name>
<accession>A0A814VEV8</accession>
<evidence type="ECO:0000313" key="5">
    <source>
        <dbReference type="Proteomes" id="UP000663855"/>
    </source>
</evidence>
<evidence type="ECO:0000313" key="2">
    <source>
        <dbReference type="EMBL" id="CAF1634514.1"/>
    </source>
</evidence>
<evidence type="ECO:0000313" key="3">
    <source>
        <dbReference type="EMBL" id="CAF4107122.1"/>
    </source>
</evidence>
<dbReference type="Gene3D" id="2.20.25.240">
    <property type="match status" value="1"/>
</dbReference>
<dbReference type="Proteomes" id="UP000681967">
    <property type="component" value="Unassembled WGS sequence"/>
</dbReference>
<sequence>MTFLMRSNKLTAIDETECLSPSQSPENLFLQPTPTKLTITKTYSNKGKFMLIVNGYNLQFLNFNRKKTIKFWRCTNRSCNVILHTNSDDTFIRFSGTITVHNDQLTKELPLELCEKAYGCGFLSELYEAEHFYYEGVCQAYLTLLRAIVALVPGSQFQCIFIKSCPGCAVLEILSISCIHPILENDVNALLGELLLDAHGDILNRNDIRQIAIMIRQAYKGYQGTDMGCCTSYDWKSQGYKTAYTIGVLFSSDQFCELMKSNSILGAQIAHEMLKNPDDSRWKLHELLSKYKELISDNKSDT</sequence>
<evidence type="ECO:0000313" key="1">
    <source>
        <dbReference type="EMBL" id="CAF1187467.1"/>
    </source>
</evidence>
<evidence type="ECO:0000313" key="4">
    <source>
        <dbReference type="EMBL" id="CAF4185294.1"/>
    </source>
</evidence>
<organism evidence="1 5">
    <name type="scientific">Rotaria magnacalcarata</name>
    <dbReference type="NCBI Taxonomy" id="392030"/>
    <lineage>
        <taxon>Eukaryota</taxon>
        <taxon>Metazoa</taxon>
        <taxon>Spiralia</taxon>
        <taxon>Gnathifera</taxon>
        <taxon>Rotifera</taxon>
        <taxon>Eurotatoria</taxon>
        <taxon>Bdelloidea</taxon>
        <taxon>Philodinida</taxon>
        <taxon>Philodinidae</taxon>
        <taxon>Rotaria</taxon>
    </lineage>
</organism>
<dbReference type="OrthoDB" id="167578at2759"/>
<dbReference type="EMBL" id="CAJNOW010014711">
    <property type="protein sequence ID" value="CAF1634514.1"/>
    <property type="molecule type" value="Genomic_DNA"/>
</dbReference>
<dbReference type="Proteomes" id="UP000663855">
    <property type="component" value="Unassembled WGS sequence"/>
</dbReference>
<reference evidence="1" key="1">
    <citation type="submission" date="2021-02" db="EMBL/GenBank/DDBJ databases">
        <authorList>
            <person name="Nowell W R."/>
        </authorList>
    </citation>
    <scope>NUCLEOTIDE SEQUENCE</scope>
</reference>
<dbReference type="EMBL" id="CAJOBJ010008243">
    <property type="protein sequence ID" value="CAF4107122.1"/>
    <property type="molecule type" value="Genomic_DNA"/>
</dbReference>
<dbReference type="Proteomes" id="UP000663834">
    <property type="component" value="Unassembled WGS sequence"/>
</dbReference>
<proteinExistence type="predicted"/>
<dbReference type="AlphaFoldDB" id="A0A814VEV8"/>
<dbReference type="Proteomes" id="UP000681720">
    <property type="component" value="Unassembled WGS sequence"/>
</dbReference>
<comment type="caution">
    <text evidence="1">The sequence shown here is derived from an EMBL/GenBank/DDBJ whole genome shotgun (WGS) entry which is preliminary data.</text>
</comment>
<dbReference type="EMBL" id="CAJOBH010015104">
    <property type="protein sequence ID" value="CAF4185294.1"/>
    <property type="molecule type" value="Genomic_DNA"/>
</dbReference>